<protein>
    <submittedName>
        <fullName evidence="2">Membrane protein</fullName>
    </submittedName>
</protein>
<feature type="transmembrane region" description="Helical" evidence="1">
    <location>
        <begin position="179"/>
        <end position="200"/>
    </location>
</feature>
<organism evidence="2 3">
    <name type="scientific">Clostridium botulinum B2 450</name>
    <dbReference type="NCBI Taxonomy" id="1379739"/>
    <lineage>
        <taxon>Bacteria</taxon>
        <taxon>Bacillati</taxon>
        <taxon>Bacillota</taxon>
        <taxon>Clostridia</taxon>
        <taxon>Eubacteriales</taxon>
        <taxon>Clostridiaceae</taxon>
        <taxon>Clostridium</taxon>
    </lineage>
</organism>
<dbReference type="PATRIC" id="fig|1379739.3.peg.1579"/>
<keyword evidence="1" id="KW-0472">Membrane</keyword>
<dbReference type="EMBL" id="JXSU01000007">
    <property type="protein sequence ID" value="KIS23203.1"/>
    <property type="molecule type" value="Genomic_DNA"/>
</dbReference>
<evidence type="ECO:0000256" key="1">
    <source>
        <dbReference type="SAM" id="Phobius"/>
    </source>
</evidence>
<feature type="transmembrane region" description="Helical" evidence="1">
    <location>
        <begin position="84"/>
        <end position="105"/>
    </location>
</feature>
<dbReference type="AlphaFoldDB" id="A0A0D0ZX61"/>
<evidence type="ECO:0000313" key="3">
    <source>
        <dbReference type="Proteomes" id="UP000032250"/>
    </source>
</evidence>
<accession>A0A0D0ZX61</accession>
<gene>
    <name evidence="2" type="ORF">N495_06245</name>
</gene>
<dbReference type="OrthoDB" id="1852297at2"/>
<keyword evidence="1" id="KW-0812">Transmembrane</keyword>
<proteinExistence type="predicted"/>
<feature type="transmembrane region" description="Helical" evidence="1">
    <location>
        <begin position="145"/>
        <end position="167"/>
    </location>
</feature>
<dbReference type="HOGENOM" id="CLU_095619_0_0_9"/>
<dbReference type="RefSeq" id="WP_003487079.1">
    <property type="nucleotide sequence ID" value="NZ_JXSU01000007.1"/>
</dbReference>
<evidence type="ECO:0000313" key="2">
    <source>
        <dbReference type="EMBL" id="KIS23203.1"/>
    </source>
</evidence>
<feature type="transmembrane region" description="Helical" evidence="1">
    <location>
        <begin position="220"/>
        <end position="241"/>
    </location>
</feature>
<feature type="transmembrane region" description="Helical" evidence="1">
    <location>
        <begin position="20"/>
        <end position="40"/>
    </location>
</feature>
<name>A0A0D0ZX61_CLOBO</name>
<dbReference type="Proteomes" id="UP000032250">
    <property type="component" value="Unassembled WGS sequence"/>
</dbReference>
<reference evidence="2 3" key="1">
    <citation type="submission" date="2014-06" db="EMBL/GenBank/DDBJ databases">
        <title>Genome characterization of distinct group I Clostridium botulinum lineages.</title>
        <authorList>
            <person name="Giordani F."/>
            <person name="Anselmo A."/>
            <person name="Fillo S."/>
            <person name="Palozzi A.M."/>
            <person name="Fortunato A."/>
            <person name="Gentile B."/>
            <person name="Ciammaruconi A."/>
            <person name="Anniballi F."/>
            <person name="De Medici D."/>
            <person name="Lista F."/>
        </authorList>
    </citation>
    <scope>NUCLEOTIDE SEQUENCE [LARGE SCALE GENOMIC DNA]</scope>
    <source>
        <strain evidence="2 3">B2 450</strain>
    </source>
</reference>
<keyword evidence="1" id="KW-1133">Transmembrane helix</keyword>
<sequence length="249" mass="28627">MEKSNKICKIQLKTSIKSIVTYYSILIGLLILTLIQKFMFTDYNTQVNGIDSATVIFIFIVALNSFKSSFYFSQGNNISRKSFYWGNIKYGIIISAVLVFVDVIINRVYNIFMRCPTIFDMIYGQITYCVNASWELTLDHSVSNLLGTCVWTFVLYVFVFMMGLLITMIYFRLNKLGQIIISCIPIILIIFVNNFPYDIYNKVCIFIENAFGISENPNPYITILTFSILSILVMGVQYLLIKKAVTDKI</sequence>
<comment type="caution">
    <text evidence="2">The sequence shown here is derived from an EMBL/GenBank/DDBJ whole genome shotgun (WGS) entry which is preliminary data.</text>
</comment>
<feature type="transmembrane region" description="Helical" evidence="1">
    <location>
        <begin position="52"/>
        <end position="72"/>
    </location>
</feature>